<dbReference type="EMBL" id="CAJOBS010004041">
    <property type="protein sequence ID" value="CAF4872432.1"/>
    <property type="molecule type" value="Genomic_DNA"/>
</dbReference>
<protein>
    <submittedName>
        <fullName evidence="2">Uncharacterized protein</fullName>
    </submittedName>
</protein>
<sequence length="169" mass="19167">MRRGHLIEQSMAKEHFLPDFRAPLFATSKQTLRLSQLTEPYIVKENSSLYFCSPLLAQFKANVATRSGHRTSHGNRIFLNRLLFTSFAEFEANVASRLTHRTAYAKGPFLKRLLLLHFLTSKKNVVSQSAQRTSHRKGTFITKTLLFSSVALFEANPATGSGQRTSHRK</sequence>
<name>A0A821TJD5_9BILA</name>
<dbReference type="AlphaFoldDB" id="A0A821TJD5"/>
<accession>A0A821TJD5</accession>
<dbReference type="EMBL" id="CAJNYV010002345">
    <property type="protein sequence ID" value="CAF3471721.1"/>
    <property type="molecule type" value="Genomic_DNA"/>
</dbReference>
<dbReference type="Proteomes" id="UP000663865">
    <property type="component" value="Unassembled WGS sequence"/>
</dbReference>
<evidence type="ECO:0000313" key="1">
    <source>
        <dbReference type="EMBL" id="CAF3471721.1"/>
    </source>
</evidence>
<dbReference type="Proteomes" id="UP000663838">
    <property type="component" value="Unassembled WGS sequence"/>
</dbReference>
<gene>
    <name evidence="1" type="ORF">KIK155_LOCUS13869</name>
    <name evidence="2" type="ORF">TOA249_LOCUS28593</name>
</gene>
<proteinExistence type="predicted"/>
<comment type="caution">
    <text evidence="2">The sequence shown here is derived from an EMBL/GenBank/DDBJ whole genome shotgun (WGS) entry which is preliminary data.</text>
</comment>
<reference evidence="2" key="1">
    <citation type="submission" date="2021-02" db="EMBL/GenBank/DDBJ databases">
        <authorList>
            <person name="Nowell W R."/>
        </authorList>
    </citation>
    <scope>NUCLEOTIDE SEQUENCE</scope>
</reference>
<organism evidence="2 3">
    <name type="scientific">Rotaria socialis</name>
    <dbReference type="NCBI Taxonomy" id="392032"/>
    <lineage>
        <taxon>Eukaryota</taxon>
        <taxon>Metazoa</taxon>
        <taxon>Spiralia</taxon>
        <taxon>Gnathifera</taxon>
        <taxon>Rotifera</taxon>
        <taxon>Eurotatoria</taxon>
        <taxon>Bdelloidea</taxon>
        <taxon>Philodinida</taxon>
        <taxon>Philodinidae</taxon>
        <taxon>Rotaria</taxon>
    </lineage>
</organism>
<evidence type="ECO:0000313" key="3">
    <source>
        <dbReference type="Proteomes" id="UP000663838"/>
    </source>
</evidence>
<evidence type="ECO:0000313" key="2">
    <source>
        <dbReference type="EMBL" id="CAF4872432.1"/>
    </source>
</evidence>